<organism evidence="5 6">
    <name type="scientific">Lithospermum erythrorhizon</name>
    <name type="common">Purple gromwell</name>
    <name type="synonym">Lithospermum officinale var. erythrorhizon</name>
    <dbReference type="NCBI Taxonomy" id="34254"/>
    <lineage>
        <taxon>Eukaryota</taxon>
        <taxon>Viridiplantae</taxon>
        <taxon>Streptophyta</taxon>
        <taxon>Embryophyta</taxon>
        <taxon>Tracheophyta</taxon>
        <taxon>Spermatophyta</taxon>
        <taxon>Magnoliopsida</taxon>
        <taxon>eudicotyledons</taxon>
        <taxon>Gunneridae</taxon>
        <taxon>Pentapetalae</taxon>
        <taxon>asterids</taxon>
        <taxon>lamiids</taxon>
        <taxon>Boraginales</taxon>
        <taxon>Boraginaceae</taxon>
        <taxon>Boraginoideae</taxon>
        <taxon>Lithospermeae</taxon>
        <taxon>Lithospermum</taxon>
    </lineage>
</organism>
<dbReference type="SUPFAM" id="SSF48452">
    <property type="entry name" value="TPR-like"/>
    <property type="match status" value="1"/>
</dbReference>
<accession>A0AAV3RGQ6</accession>
<dbReference type="Pfam" id="PF13181">
    <property type="entry name" value="TPR_8"/>
    <property type="match status" value="1"/>
</dbReference>
<feature type="repeat" description="TPR" evidence="3">
    <location>
        <begin position="163"/>
        <end position="196"/>
    </location>
</feature>
<evidence type="ECO:0000256" key="3">
    <source>
        <dbReference type="PROSITE-ProRule" id="PRU00339"/>
    </source>
</evidence>
<evidence type="ECO:0000256" key="1">
    <source>
        <dbReference type="ARBA" id="ARBA00022737"/>
    </source>
</evidence>
<dbReference type="PANTHER" id="PTHR44858:SF1">
    <property type="entry name" value="UDP-N-ACETYLGLUCOSAMINE--PEPTIDE N-ACETYLGLUCOSAMINYLTRANSFERASE SPINDLY-RELATED"/>
    <property type="match status" value="1"/>
</dbReference>
<keyword evidence="2 3" id="KW-0802">TPR repeat</keyword>
<dbReference type="InterPro" id="IPR019734">
    <property type="entry name" value="TPR_rpt"/>
</dbReference>
<keyword evidence="4" id="KW-0812">Transmembrane</keyword>
<keyword evidence="6" id="KW-1185">Reference proteome</keyword>
<dbReference type="Proteomes" id="UP001454036">
    <property type="component" value="Unassembled WGS sequence"/>
</dbReference>
<feature type="transmembrane region" description="Helical" evidence="4">
    <location>
        <begin position="6"/>
        <end position="28"/>
    </location>
</feature>
<keyword evidence="4" id="KW-1133">Transmembrane helix</keyword>
<protein>
    <submittedName>
        <fullName evidence="5">Uncharacterized protein</fullName>
    </submittedName>
</protein>
<dbReference type="Gene3D" id="1.25.40.10">
    <property type="entry name" value="Tetratricopeptide repeat domain"/>
    <property type="match status" value="2"/>
</dbReference>
<gene>
    <name evidence="5" type="ORF">LIER_27114</name>
</gene>
<keyword evidence="1" id="KW-0677">Repeat</keyword>
<sequence length="209" mass="23194">MLSEMWADILLQLLLIISTILVFIFMLFNPKNLLSKLRPHSLPTYQSKRHFVKGAQLLSKARSQNDVVLAKSAESEADQAIKLDPLDAAGYLLKAMALEVQGLKELGIECLDLALERKLEEEERANALLKRAEMRMEVSEHGGGAVDLVVGDLVESVGLRESGKGFLLLGRCYEEMGLVEKAKKAFQDAVKVQPGYEKAQKELDRLVAS</sequence>
<name>A0AAV3RGQ6_LITER</name>
<dbReference type="AlphaFoldDB" id="A0AAV3RGQ6"/>
<dbReference type="SMART" id="SM00028">
    <property type="entry name" value="TPR"/>
    <property type="match status" value="2"/>
</dbReference>
<comment type="caution">
    <text evidence="5">The sequence shown here is derived from an EMBL/GenBank/DDBJ whole genome shotgun (WGS) entry which is preliminary data.</text>
</comment>
<reference evidence="5 6" key="1">
    <citation type="submission" date="2024-01" db="EMBL/GenBank/DDBJ databases">
        <title>The complete chloroplast genome sequence of Lithospermum erythrorhizon: insights into the phylogenetic relationship among Boraginaceae species and the maternal lineages of purple gromwells.</title>
        <authorList>
            <person name="Okada T."/>
            <person name="Watanabe K."/>
        </authorList>
    </citation>
    <scope>NUCLEOTIDE SEQUENCE [LARGE SCALE GENOMIC DNA]</scope>
</reference>
<evidence type="ECO:0000256" key="4">
    <source>
        <dbReference type="SAM" id="Phobius"/>
    </source>
</evidence>
<proteinExistence type="predicted"/>
<keyword evidence="4" id="KW-0472">Membrane</keyword>
<dbReference type="InterPro" id="IPR011990">
    <property type="entry name" value="TPR-like_helical_dom_sf"/>
</dbReference>
<evidence type="ECO:0000313" key="6">
    <source>
        <dbReference type="Proteomes" id="UP001454036"/>
    </source>
</evidence>
<dbReference type="PROSITE" id="PS50005">
    <property type="entry name" value="TPR"/>
    <property type="match status" value="1"/>
</dbReference>
<dbReference type="EMBL" id="BAABME010008638">
    <property type="protein sequence ID" value="GAA0173517.1"/>
    <property type="molecule type" value="Genomic_DNA"/>
</dbReference>
<dbReference type="PANTHER" id="PTHR44858">
    <property type="entry name" value="TETRATRICOPEPTIDE REPEAT PROTEIN 6"/>
    <property type="match status" value="1"/>
</dbReference>
<dbReference type="InterPro" id="IPR050498">
    <property type="entry name" value="Ycf3"/>
</dbReference>
<evidence type="ECO:0000256" key="2">
    <source>
        <dbReference type="ARBA" id="ARBA00022803"/>
    </source>
</evidence>
<evidence type="ECO:0000313" key="5">
    <source>
        <dbReference type="EMBL" id="GAA0173517.1"/>
    </source>
</evidence>